<dbReference type="NCBIfam" id="NF045470">
    <property type="entry name" value="Opp2B"/>
    <property type="match status" value="1"/>
</dbReference>
<keyword evidence="8" id="KW-0921">Nickel transport</keyword>
<keyword evidence="9 13" id="KW-0472">Membrane</keyword>
<evidence type="ECO:0000256" key="2">
    <source>
        <dbReference type="ARBA" id="ARBA00022448"/>
    </source>
</evidence>
<evidence type="ECO:0000313" key="15">
    <source>
        <dbReference type="EMBL" id="ARK30006.1"/>
    </source>
</evidence>
<dbReference type="GO" id="GO:0015099">
    <property type="term" value="F:nickel cation transmembrane transporter activity"/>
    <property type="evidence" value="ECO:0007669"/>
    <property type="project" value="InterPro"/>
</dbReference>
<dbReference type="SUPFAM" id="SSF161098">
    <property type="entry name" value="MetI-like"/>
    <property type="match status" value="1"/>
</dbReference>
<keyword evidence="16" id="KW-1185">Reference proteome</keyword>
<dbReference type="EMBL" id="CP020814">
    <property type="protein sequence ID" value="ARK30006.1"/>
    <property type="molecule type" value="Genomic_DNA"/>
</dbReference>
<evidence type="ECO:0000256" key="8">
    <source>
        <dbReference type="ARBA" id="ARBA00023112"/>
    </source>
</evidence>
<evidence type="ECO:0000256" key="6">
    <source>
        <dbReference type="ARBA" id="ARBA00022989"/>
    </source>
</evidence>
<keyword evidence="6 13" id="KW-1133">Transmembrane helix</keyword>
<dbReference type="Gene3D" id="1.10.3720.10">
    <property type="entry name" value="MetI-like"/>
    <property type="match status" value="1"/>
</dbReference>
<evidence type="ECO:0000256" key="9">
    <source>
        <dbReference type="ARBA" id="ARBA00023136"/>
    </source>
</evidence>
<evidence type="ECO:0000313" key="16">
    <source>
        <dbReference type="Proteomes" id="UP000193006"/>
    </source>
</evidence>
<name>A0A1X9M9C8_9BACI</name>
<dbReference type="GO" id="GO:0005886">
    <property type="term" value="C:plasma membrane"/>
    <property type="evidence" value="ECO:0007669"/>
    <property type="project" value="UniProtKB-SubCell"/>
</dbReference>
<dbReference type="Pfam" id="PF00528">
    <property type="entry name" value="BPD_transp_1"/>
    <property type="match status" value="1"/>
</dbReference>
<dbReference type="InterPro" id="IPR000515">
    <property type="entry name" value="MetI-like"/>
</dbReference>
<feature type="transmembrane region" description="Helical" evidence="13">
    <location>
        <begin position="12"/>
        <end position="30"/>
    </location>
</feature>
<dbReference type="PANTHER" id="PTHR43163:SF6">
    <property type="entry name" value="DIPEPTIDE TRANSPORT SYSTEM PERMEASE PROTEIN DPPB-RELATED"/>
    <property type="match status" value="1"/>
</dbReference>
<dbReference type="PANTHER" id="PTHR43163">
    <property type="entry name" value="DIPEPTIDE TRANSPORT SYSTEM PERMEASE PROTEIN DPPB-RELATED"/>
    <property type="match status" value="1"/>
</dbReference>
<dbReference type="RefSeq" id="WP_257391646.1">
    <property type="nucleotide sequence ID" value="NZ_CP020814.1"/>
</dbReference>
<dbReference type="Pfam" id="PF19300">
    <property type="entry name" value="BPD_transp_1_N"/>
    <property type="match status" value="1"/>
</dbReference>
<proteinExistence type="inferred from homology"/>
<evidence type="ECO:0000259" key="14">
    <source>
        <dbReference type="PROSITE" id="PS50928"/>
    </source>
</evidence>
<dbReference type="InterPro" id="IPR045621">
    <property type="entry name" value="BPD_transp_1_N"/>
</dbReference>
<evidence type="ECO:0000256" key="10">
    <source>
        <dbReference type="ARBA" id="ARBA00024202"/>
    </source>
</evidence>
<evidence type="ECO:0000256" key="12">
    <source>
        <dbReference type="ARBA" id="ARBA00044774"/>
    </source>
</evidence>
<organism evidence="15 16">
    <name type="scientific">Halalkalibacter krulwichiae</name>
    <dbReference type="NCBI Taxonomy" id="199441"/>
    <lineage>
        <taxon>Bacteria</taxon>
        <taxon>Bacillati</taxon>
        <taxon>Bacillota</taxon>
        <taxon>Bacilli</taxon>
        <taxon>Bacillales</taxon>
        <taxon>Bacillaceae</taxon>
        <taxon>Halalkalibacter</taxon>
    </lineage>
</organism>
<comment type="similarity">
    <text evidence="10">Belongs to the binding-protein-dependent transport system permease family. OppBC subfamily.</text>
</comment>
<evidence type="ECO:0000256" key="4">
    <source>
        <dbReference type="ARBA" id="ARBA00022596"/>
    </source>
</evidence>
<dbReference type="CDD" id="cd06261">
    <property type="entry name" value="TM_PBP2"/>
    <property type="match status" value="1"/>
</dbReference>
<protein>
    <recommendedName>
        <fullName evidence="12">Nickel import system permease protein NikB</fullName>
    </recommendedName>
</protein>
<dbReference type="Proteomes" id="UP000193006">
    <property type="component" value="Chromosome"/>
</dbReference>
<keyword evidence="5 13" id="KW-0812">Transmembrane</keyword>
<sequence length="311" mass="35028">MMIRFCIERLLHLILIVFFLSTLTFILLRISPGDPAFIMLTTHGMPASEEVLLSVREELGLTDSIWSQYGQWIKSLVSGQWGISYASKEPVLDELVKRLPATLELAVAGLGVMTFFTLVIGISTAIWADGWMNRFSKLLALLGSALPSFWLGFLFIYFFSVKYGIFPTTGRGSWHHLVLPALTMGIGMGAVYARVLRTNMLDLMNHNFVKAAKARGLSTWRILVFHLLKHAFLPILTMLGTSFAFMLGGSIIVESIFSWPGLGRYVIQAILQRDYPVIQGYVIFASLLFITIHFLVDLIYGWLDPRLRITD</sequence>
<feature type="transmembrane region" description="Helical" evidence="13">
    <location>
        <begin position="173"/>
        <end position="195"/>
    </location>
</feature>
<feature type="transmembrane region" description="Helical" evidence="13">
    <location>
        <begin position="231"/>
        <end position="253"/>
    </location>
</feature>
<reference evidence="15 16" key="1">
    <citation type="submission" date="2017-04" db="EMBL/GenBank/DDBJ databases">
        <title>Bacillus krulwichiae AM31D Genome sequencing and assembly.</title>
        <authorList>
            <person name="Krulwich T.A."/>
            <person name="Anastor L."/>
            <person name="Ehrlich R."/>
            <person name="Ehrlich G.D."/>
            <person name="Janto B."/>
        </authorList>
    </citation>
    <scope>NUCLEOTIDE SEQUENCE [LARGE SCALE GENOMIC DNA]</scope>
    <source>
        <strain evidence="15 16">AM31D</strain>
    </source>
</reference>
<comment type="subunit">
    <text evidence="11">The complex is composed of two ATP-binding proteins (NikD and NikE), two transmembrane proteins (NikB and NikC) and a solute-binding protein (NikA).</text>
</comment>
<dbReference type="AlphaFoldDB" id="A0A1X9M9C8"/>
<feature type="transmembrane region" description="Helical" evidence="13">
    <location>
        <begin position="139"/>
        <end position="161"/>
    </location>
</feature>
<dbReference type="KEGG" id="bkw:BkAM31D_09115"/>
<feature type="domain" description="ABC transmembrane type-1" evidence="14">
    <location>
        <begin position="99"/>
        <end position="300"/>
    </location>
</feature>
<evidence type="ECO:0000256" key="3">
    <source>
        <dbReference type="ARBA" id="ARBA00022475"/>
    </source>
</evidence>
<keyword evidence="7" id="KW-0406">Ion transport</keyword>
<feature type="transmembrane region" description="Helical" evidence="13">
    <location>
        <begin position="105"/>
        <end position="127"/>
    </location>
</feature>
<evidence type="ECO:0000256" key="1">
    <source>
        <dbReference type="ARBA" id="ARBA00004651"/>
    </source>
</evidence>
<gene>
    <name evidence="15" type="primary">gsiC_4</name>
    <name evidence="15" type="ORF">BkAM31D_09115</name>
</gene>
<keyword evidence="2 13" id="KW-0813">Transport</keyword>
<dbReference type="PROSITE" id="PS50928">
    <property type="entry name" value="ABC_TM1"/>
    <property type="match status" value="1"/>
</dbReference>
<keyword evidence="3" id="KW-1003">Cell membrane</keyword>
<dbReference type="STRING" id="199441.BkAM31D_09115"/>
<dbReference type="InterPro" id="IPR035906">
    <property type="entry name" value="MetI-like_sf"/>
</dbReference>
<feature type="transmembrane region" description="Helical" evidence="13">
    <location>
        <begin position="281"/>
        <end position="303"/>
    </location>
</feature>
<evidence type="ECO:0000256" key="11">
    <source>
        <dbReference type="ARBA" id="ARBA00038669"/>
    </source>
</evidence>
<accession>A0A1X9M9C8</accession>
<evidence type="ECO:0000256" key="7">
    <source>
        <dbReference type="ARBA" id="ARBA00023065"/>
    </source>
</evidence>
<evidence type="ECO:0000256" key="5">
    <source>
        <dbReference type="ARBA" id="ARBA00022692"/>
    </source>
</evidence>
<keyword evidence="4" id="KW-0533">Nickel</keyword>
<dbReference type="InterPro" id="IPR050045">
    <property type="entry name" value="Opp2B"/>
</dbReference>
<evidence type="ECO:0000256" key="13">
    <source>
        <dbReference type="RuleBase" id="RU363032"/>
    </source>
</evidence>
<comment type="subcellular location">
    <subcellularLocation>
        <location evidence="1 13">Cell membrane</location>
        <topology evidence="1 13">Multi-pass membrane protein</topology>
    </subcellularLocation>
</comment>